<dbReference type="EMBL" id="JAIWYP010000006">
    <property type="protein sequence ID" value="KAH3808430.1"/>
    <property type="molecule type" value="Genomic_DNA"/>
</dbReference>
<reference evidence="1" key="2">
    <citation type="submission" date="2020-11" db="EMBL/GenBank/DDBJ databases">
        <authorList>
            <person name="McCartney M.A."/>
            <person name="Auch B."/>
            <person name="Kono T."/>
            <person name="Mallez S."/>
            <person name="Becker A."/>
            <person name="Gohl D.M."/>
            <person name="Silverstein K.A.T."/>
            <person name="Koren S."/>
            <person name="Bechman K.B."/>
            <person name="Herman A."/>
            <person name="Abrahante J.E."/>
            <person name="Garbe J."/>
        </authorList>
    </citation>
    <scope>NUCLEOTIDE SEQUENCE</scope>
    <source>
        <strain evidence="1">Duluth1</strain>
        <tissue evidence="1">Whole animal</tissue>
    </source>
</reference>
<dbReference type="Proteomes" id="UP000828390">
    <property type="component" value="Unassembled WGS sequence"/>
</dbReference>
<evidence type="ECO:0000313" key="1">
    <source>
        <dbReference type="EMBL" id="KAH3808430.1"/>
    </source>
</evidence>
<keyword evidence="2" id="KW-1185">Reference proteome</keyword>
<gene>
    <name evidence="1" type="ORF">DPMN_136784</name>
</gene>
<name>A0A9D4JE44_DREPO</name>
<accession>A0A9D4JE44</accession>
<protein>
    <submittedName>
        <fullName evidence="1">Uncharacterized protein</fullName>
    </submittedName>
</protein>
<sequence length="98" mass="11368">MMYATQDERCSIAAYKLFASQRPKAYCQPGSPFYIAPRTQDFNGPNGEWLMMQRVGMNKLGHMVERKTEQCGLDRHRLTNNSVRKRMVQAQGRESCTY</sequence>
<proteinExistence type="predicted"/>
<comment type="caution">
    <text evidence="1">The sequence shown here is derived from an EMBL/GenBank/DDBJ whole genome shotgun (WGS) entry which is preliminary data.</text>
</comment>
<evidence type="ECO:0000313" key="2">
    <source>
        <dbReference type="Proteomes" id="UP000828390"/>
    </source>
</evidence>
<reference evidence="1" key="1">
    <citation type="journal article" date="2019" name="bioRxiv">
        <title>The Genome of the Zebra Mussel, Dreissena polymorpha: A Resource for Invasive Species Research.</title>
        <authorList>
            <person name="McCartney M.A."/>
            <person name="Auch B."/>
            <person name="Kono T."/>
            <person name="Mallez S."/>
            <person name="Zhang Y."/>
            <person name="Obille A."/>
            <person name="Becker A."/>
            <person name="Abrahante J.E."/>
            <person name="Garbe J."/>
            <person name="Badalamenti J.P."/>
            <person name="Herman A."/>
            <person name="Mangelson H."/>
            <person name="Liachko I."/>
            <person name="Sullivan S."/>
            <person name="Sone E.D."/>
            <person name="Koren S."/>
            <person name="Silverstein K.A.T."/>
            <person name="Beckman K.B."/>
            <person name="Gohl D.M."/>
        </authorList>
    </citation>
    <scope>NUCLEOTIDE SEQUENCE</scope>
    <source>
        <strain evidence="1">Duluth1</strain>
        <tissue evidence="1">Whole animal</tissue>
    </source>
</reference>
<organism evidence="1 2">
    <name type="scientific">Dreissena polymorpha</name>
    <name type="common">Zebra mussel</name>
    <name type="synonym">Mytilus polymorpha</name>
    <dbReference type="NCBI Taxonomy" id="45954"/>
    <lineage>
        <taxon>Eukaryota</taxon>
        <taxon>Metazoa</taxon>
        <taxon>Spiralia</taxon>
        <taxon>Lophotrochozoa</taxon>
        <taxon>Mollusca</taxon>
        <taxon>Bivalvia</taxon>
        <taxon>Autobranchia</taxon>
        <taxon>Heteroconchia</taxon>
        <taxon>Euheterodonta</taxon>
        <taxon>Imparidentia</taxon>
        <taxon>Neoheterodontei</taxon>
        <taxon>Myida</taxon>
        <taxon>Dreissenoidea</taxon>
        <taxon>Dreissenidae</taxon>
        <taxon>Dreissena</taxon>
    </lineage>
</organism>
<dbReference type="AlphaFoldDB" id="A0A9D4JE44"/>